<accession>A0ABD1CEC7</accession>
<feature type="compositionally biased region" description="Low complexity" evidence="1">
    <location>
        <begin position="85"/>
        <end position="98"/>
    </location>
</feature>
<dbReference type="AlphaFoldDB" id="A0ABD1CEC7"/>
<reference evidence="2 3" key="1">
    <citation type="submission" date="2024-05" db="EMBL/GenBank/DDBJ databases">
        <title>Culex pipiens pipiens assembly and annotation.</title>
        <authorList>
            <person name="Alout H."/>
            <person name="Durand T."/>
        </authorList>
    </citation>
    <scope>NUCLEOTIDE SEQUENCE [LARGE SCALE GENOMIC DNA]</scope>
    <source>
        <strain evidence="2">HA-2024</strain>
        <tissue evidence="2">Whole body</tissue>
    </source>
</reference>
<feature type="compositionally biased region" description="Polar residues" evidence="1">
    <location>
        <begin position="496"/>
        <end position="515"/>
    </location>
</feature>
<feature type="region of interest" description="Disordered" evidence="1">
    <location>
        <begin position="67"/>
        <end position="215"/>
    </location>
</feature>
<feature type="compositionally biased region" description="Polar residues" evidence="1">
    <location>
        <begin position="116"/>
        <end position="128"/>
    </location>
</feature>
<feature type="compositionally biased region" description="Low complexity" evidence="1">
    <location>
        <begin position="131"/>
        <end position="146"/>
    </location>
</feature>
<feature type="compositionally biased region" description="Low complexity" evidence="1">
    <location>
        <begin position="450"/>
        <end position="462"/>
    </location>
</feature>
<gene>
    <name evidence="2" type="ORF">pipiens_017905</name>
</gene>
<feature type="region of interest" description="Disordered" evidence="1">
    <location>
        <begin position="413"/>
        <end position="515"/>
    </location>
</feature>
<sequence length="649" mass="68975">MTPPPAKRLRDTSPARACLFCEHYRQIIEHQKKVCDEMWEIIRNHQQQNAAQLALIRHLQEQCRNDLQPNTAEPSNASAPNATLSEAPPTTAVASSASKGRNEPHQETGENEPETAGSSSASAPNATLSEVPPTTVAKVVVASSASERQNEPHQEPDENVSAPNATLSEAPPTTAVASSASKGRKEPYQEPDENALDTAGTSNASAPNATLSKAPPTMVAKVVVASSASDLEAPPTTAVASSASKGRNEPHQETGENEPDTAGSSNASAPNANSSKALPTTAAKVVASSALKRRNETHQENALDTAGTLNVGASLAKKSTPTSSNVPPMASTTAAKAVASATKSATVAVKKVNYRPMVEIVNWKEWLHKTRRATMKVENPDGNKSHVGLMGASKAGSYSAKSSVPTTAATSLSQAAASSSSRRQITAMAEPSPSTAKRHRSSESDVAPMASATAAKAVASSASKRRSEPHRQQGGKAPDTAESSKVGASLAKESTPKATSSDIPPITSTKVTRQYRSQSVDNAHAQCFFGPRPDLFAAVDVQVHALKLLLGRAMCCDLENNTAVLDDLLPRIVFVLESKFGTHPHHRDIAAFVERLEHEFPQVKHHGLYSYNRNHRRRLGVLFQKPKREMRRYRPAPRELIEALTGAKA</sequence>
<feature type="compositionally biased region" description="Polar residues" evidence="1">
    <location>
        <begin position="199"/>
        <end position="211"/>
    </location>
</feature>
<evidence type="ECO:0000313" key="2">
    <source>
        <dbReference type="EMBL" id="KAL1374737.1"/>
    </source>
</evidence>
<feature type="compositionally biased region" description="Low complexity" evidence="1">
    <location>
        <begin position="168"/>
        <end position="181"/>
    </location>
</feature>
<feature type="compositionally biased region" description="Polar residues" evidence="1">
    <location>
        <begin position="67"/>
        <end position="84"/>
    </location>
</feature>
<comment type="caution">
    <text evidence="2">The sequence shown here is derived from an EMBL/GenBank/DDBJ whole genome shotgun (WGS) entry which is preliminary data.</text>
</comment>
<dbReference type="EMBL" id="JBEHCU010013073">
    <property type="protein sequence ID" value="KAL1374737.1"/>
    <property type="molecule type" value="Genomic_DNA"/>
</dbReference>
<feature type="compositionally biased region" description="Low complexity" evidence="1">
    <location>
        <begin position="227"/>
        <end position="244"/>
    </location>
</feature>
<proteinExistence type="predicted"/>
<evidence type="ECO:0000313" key="3">
    <source>
        <dbReference type="Proteomes" id="UP001562425"/>
    </source>
</evidence>
<organism evidence="2 3">
    <name type="scientific">Culex pipiens pipiens</name>
    <name type="common">Northern house mosquito</name>
    <dbReference type="NCBI Taxonomy" id="38569"/>
    <lineage>
        <taxon>Eukaryota</taxon>
        <taxon>Metazoa</taxon>
        <taxon>Ecdysozoa</taxon>
        <taxon>Arthropoda</taxon>
        <taxon>Hexapoda</taxon>
        <taxon>Insecta</taxon>
        <taxon>Pterygota</taxon>
        <taxon>Neoptera</taxon>
        <taxon>Endopterygota</taxon>
        <taxon>Diptera</taxon>
        <taxon>Nematocera</taxon>
        <taxon>Culicoidea</taxon>
        <taxon>Culicidae</taxon>
        <taxon>Culicinae</taxon>
        <taxon>Culicini</taxon>
        <taxon>Culex</taxon>
        <taxon>Culex</taxon>
    </lineage>
</organism>
<name>A0ABD1CEC7_CULPP</name>
<feature type="compositionally biased region" description="Low complexity" evidence="1">
    <location>
        <begin position="413"/>
        <end position="427"/>
    </location>
</feature>
<feature type="compositionally biased region" description="Low complexity" evidence="1">
    <location>
        <begin position="262"/>
        <end position="277"/>
    </location>
</feature>
<protein>
    <submittedName>
        <fullName evidence="2">Uncharacterized protein</fullName>
    </submittedName>
</protein>
<dbReference type="Proteomes" id="UP001562425">
    <property type="component" value="Unassembled WGS sequence"/>
</dbReference>
<keyword evidence="3" id="KW-1185">Reference proteome</keyword>
<feature type="region of interest" description="Disordered" evidence="1">
    <location>
        <begin position="227"/>
        <end position="306"/>
    </location>
</feature>
<evidence type="ECO:0000256" key="1">
    <source>
        <dbReference type="SAM" id="MobiDB-lite"/>
    </source>
</evidence>